<evidence type="ECO:0008006" key="3">
    <source>
        <dbReference type="Google" id="ProtNLM"/>
    </source>
</evidence>
<keyword evidence="2" id="KW-1185">Reference proteome</keyword>
<protein>
    <recommendedName>
        <fullName evidence="3">Transposase</fullName>
    </recommendedName>
</protein>
<organism evidence="1 2">
    <name type="scientific">Candidatus Electrothrix aarhusensis</name>
    <dbReference type="NCBI Taxonomy" id="1859131"/>
    <lineage>
        <taxon>Bacteria</taxon>
        <taxon>Pseudomonadati</taxon>
        <taxon>Thermodesulfobacteriota</taxon>
        <taxon>Desulfobulbia</taxon>
        <taxon>Desulfobulbales</taxon>
        <taxon>Desulfobulbaceae</taxon>
        <taxon>Candidatus Electrothrix</taxon>
    </lineage>
</organism>
<dbReference type="Proteomes" id="UP000287853">
    <property type="component" value="Unassembled WGS sequence"/>
</dbReference>
<evidence type="ECO:0000313" key="2">
    <source>
        <dbReference type="Proteomes" id="UP000287853"/>
    </source>
</evidence>
<comment type="caution">
    <text evidence="1">The sequence shown here is derived from an EMBL/GenBank/DDBJ whole genome shotgun (WGS) entry which is preliminary data.</text>
</comment>
<sequence length="40" mass="4389">MKIKFQNGQHFVRVDAVKENGYRVGCCTAATQLGVTPHAI</sequence>
<reference evidence="1 2" key="1">
    <citation type="submission" date="2017-01" db="EMBL/GenBank/DDBJ databases">
        <title>The cable genome- insights into the physiology and evolution of filamentous bacteria capable of sulfide oxidation via long distance electron transfer.</title>
        <authorList>
            <person name="Schreiber L."/>
            <person name="Bjerg J.T."/>
            <person name="Boggild A."/>
            <person name="Van De Vossenberg J."/>
            <person name="Meysman F."/>
            <person name="Nielsen L.P."/>
            <person name="Schramm A."/>
            <person name="Kjeldsen K.U."/>
        </authorList>
    </citation>
    <scope>NUCLEOTIDE SEQUENCE [LARGE SCALE GENOMIC DNA]</scope>
    <source>
        <strain evidence="1">MCF</strain>
    </source>
</reference>
<accession>A0A3S3QUK6</accession>
<proteinExistence type="predicted"/>
<gene>
    <name evidence="1" type="ORF">H206_05320</name>
</gene>
<dbReference type="AlphaFoldDB" id="A0A3S3QUK6"/>
<name>A0A3S3QUK6_9BACT</name>
<evidence type="ECO:0000313" key="1">
    <source>
        <dbReference type="EMBL" id="RWX48144.1"/>
    </source>
</evidence>
<dbReference type="EMBL" id="MTKO01000006">
    <property type="protein sequence ID" value="RWX48144.1"/>
    <property type="molecule type" value="Genomic_DNA"/>
</dbReference>